<feature type="compositionally biased region" description="Basic and acidic residues" evidence="1">
    <location>
        <begin position="527"/>
        <end position="542"/>
    </location>
</feature>
<feature type="region of interest" description="Disordered" evidence="1">
    <location>
        <begin position="274"/>
        <end position="694"/>
    </location>
</feature>
<gene>
    <name evidence="2" type="ORF">DPMN_014796</name>
</gene>
<evidence type="ECO:0000313" key="2">
    <source>
        <dbReference type="EMBL" id="KAH3890709.1"/>
    </source>
</evidence>
<feature type="compositionally biased region" description="Basic and acidic residues" evidence="1">
    <location>
        <begin position="274"/>
        <end position="300"/>
    </location>
</feature>
<feature type="compositionally biased region" description="Pro residues" evidence="1">
    <location>
        <begin position="450"/>
        <end position="462"/>
    </location>
</feature>
<name>A0A9D4NBI3_DREPO</name>
<dbReference type="AlphaFoldDB" id="A0A9D4NBI3"/>
<sequence>MKRSPCAVITKSGLNDVDIDLAAQFAYLGNRKFSSDGIMEAEFVGNYLGRSILTKGTTGLGVIQKPLREKYFAYRKSPDNKPGPEVGIRVNPRGLTVLMPGSRPGQDDDEFYDLSSIHFIEAVRLVTLKQKDKKFYGAFIPIREDPAAIQDKLYVQIEKKYDHLTKMPHPPILACIMRRPSGVKAVDCHMFLIPVIEDALQLADIIHRFQDRPPNPDAYYSGQPLNERSDFSPRGPDLNTKNLGRGEPPKVDTAGYEIYRGGGRGFELRQEHFRGGDHRPQERPKSEEPNRSFERERRSSDYAYPQRDPRDFGFPGLGPGAPDRKQSREYSRPDGGYVEQDSFGEEHEFDNRISNTRERFTDNRSFEEPRMGQPRIGGLSPRNDYTDRPGGGLSPRVEYQGGMQRPPDNYLGMGRPGDRQMPAWQAPPPGREGYRGDPKDYNAAPFSRPYGPPPVSRSPPVSPMAQSSPRPLSQDEEIFSASNLESRLETEASGKPVAKVPPSRQGVRVLPSLPIKDALTQLKPVPKKIDNTHDDSMKRDSKPPSYNFNTDAQEPFLDENPYDNAPDNHNLRPKRVLSEKSPIVERRENGARTETGGKLHSDDYSHAYNPRPANNMQWSYNDEREKYMNDRNSSRTAFQSGNSESTPKNEYSPEFVRKSANPKDLEIEEMFSYLDVGDSNRDDGDFEQSLGYLP</sequence>
<reference evidence="2" key="2">
    <citation type="submission" date="2020-11" db="EMBL/GenBank/DDBJ databases">
        <authorList>
            <person name="McCartney M.A."/>
            <person name="Auch B."/>
            <person name="Kono T."/>
            <person name="Mallez S."/>
            <person name="Becker A."/>
            <person name="Gohl D.M."/>
            <person name="Silverstein K.A.T."/>
            <person name="Koren S."/>
            <person name="Bechman K.B."/>
            <person name="Herman A."/>
            <person name="Abrahante J.E."/>
            <person name="Garbe J."/>
        </authorList>
    </citation>
    <scope>NUCLEOTIDE SEQUENCE</scope>
    <source>
        <strain evidence="2">Duluth1</strain>
        <tissue evidence="2">Whole animal</tissue>
    </source>
</reference>
<dbReference type="OrthoDB" id="10007483at2759"/>
<protein>
    <submittedName>
        <fullName evidence="2">Uncharacterized protein</fullName>
    </submittedName>
</protein>
<dbReference type="PANTHER" id="PTHR21219">
    <property type="entry name" value="FI19613P1"/>
    <property type="match status" value="1"/>
</dbReference>
<feature type="compositionally biased region" description="Basic and acidic residues" evidence="1">
    <location>
        <begin position="322"/>
        <end position="332"/>
    </location>
</feature>
<dbReference type="Proteomes" id="UP000828390">
    <property type="component" value="Unassembled WGS sequence"/>
</dbReference>
<evidence type="ECO:0000313" key="3">
    <source>
        <dbReference type="Proteomes" id="UP000828390"/>
    </source>
</evidence>
<feature type="region of interest" description="Disordered" evidence="1">
    <location>
        <begin position="213"/>
        <end position="258"/>
    </location>
</feature>
<comment type="caution">
    <text evidence="2">The sequence shown here is derived from an EMBL/GenBank/DDBJ whole genome shotgun (WGS) entry which is preliminary data.</text>
</comment>
<accession>A0A9D4NBI3</accession>
<evidence type="ECO:0000256" key="1">
    <source>
        <dbReference type="SAM" id="MobiDB-lite"/>
    </source>
</evidence>
<dbReference type="PANTHER" id="PTHR21219:SF3">
    <property type="entry name" value="FI19613P1"/>
    <property type="match status" value="1"/>
</dbReference>
<feature type="compositionally biased region" description="Basic and acidic residues" evidence="1">
    <location>
        <begin position="576"/>
        <end position="605"/>
    </location>
</feature>
<feature type="compositionally biased region" description="Basic and acidic residues" evidence="1">
    <location>
        <begin position="344"/>
        <end position="370"/>
    </location>
</feature>
<keyword evidence="3" id="KW-1185">Reference proteome</keyword>
<organism evidence="2 3">
    <name type="scientific">Dreissena polymorpha</name>
    <name type="common">Zebra mussel</name>
    <name type="synonym">Mytilus polymorpha</name>
    <dbReference type="NCBI Taxonomy" id="45954"/>
    <lineage>
        <taxon>Eukaryota</taxon>
        <taxon>Metazoa</taxon>
        <taxon>Spiralia</taxon>
        <taxon>Lophotrochozoa</taxon>
        <taxon>Mollusca</taxon>
        <taxon>Bivalvia</taxon>
        <taxon>Autobranchia</taxon>
        <taxon>Heteroconchia</taxon>
        <taxon>Euheterodonta</taxon>
        <taxon>Imparidentia</taxon>
        <taxon>Neoheterodontei</taxon>
        <taxon>Myida</taxon>
        <taxon>Dreissenoidea</taxon>
        <taxon>Dreissenidae</taxon>
        <taxon>Dreissena</taxon>
    </lineage>
</organism>
<reference evidence="2" key="1">
    <citation type="journal article" date="2019" name="bioRxiv">
        <title>The Genome of the Zebra Mussel, Dreissena polymorpha: A Resource for Invasive Species Research.</title>
        <authorList>
            <person name="McCartney M.A."/>
            <person name="Auch B."/>
            <person name="Kono T."/>
            <person name="Mallez S."/>
            <person name="Zhang Y."/>
            <person name="Obille A."/>
            <person name="Becker A."/>
            <person name="Abrahante J.E."/>
            <person name="Garbe J."/>
            <person name="Badalamenti J.P."/>
            <person name="Herman A."/>
            <person name="Mangelson H."/>
            <person name="Liachko I."/>
            <person name="Sullivan S."/>
            <person name="Sone E.D."/>
            <person name="Koren S."/>
            <person name="Silverstein K.A.T."/>
            <person name="Beckman K.B."/>
            <person name="Gohl D.M."/>
        </authorList>
    </citation>
    <scope>NUCLEOTIDE SEQUENCE</scope>
    <source>
        <strain evidence="2">Duluth1</strain>
        <tissue evidence="2">Whole animal</tissue>
    </source>
</reference>
<proteinExistence type="predicted"/>
<feature type="compositionally biased region" description="Basic and acidic residues" evidence="1">
    <location>
        <begin position="655"/>
        <end position="665"/>
    </location>
</feature>
<feature type="compositionally biased region" description="Polar residues" evidence="1">
    <location>
        <begin position="634"/>
        <end position="649"/>
    </location>
</feature>
<dbReference type="EMBL" id="JAIWYP010000001">
    <property type="protein sequence ID" value="KAH3890709.1"/>
    <property type="molecule type" value="Genomic_DNA"/>
</dbReference>
<feature type="compositionally biased region" description="Basic and acidic residues" evidence="1">
    <location>
        <begin position="621"/>
        <end position="633"/>
    </location>
</feature>